<dbReference type="SUPFAM" id="SSF51445">
    <property type="entry name" value="(Trans)glycosidases"/>
    <property type="match status" value="1"/>
</dbReference>
<dbReference type="GO" id="GO:0042973">
    <property type="term" value="F:glucan endo-1,3-beta-D-glucosidase activity"/>
    <property type="evidence" value="ECO:0007669"/>
    <property type="project" value="UniProtKB-EC"/>
</dbReference>
<dbReference type="EMBL" id="CM035436">
    <property type="protein sequence ID" value="KAH7288862.1"/>
    <property type="molecule type" value="Genomic_DNA"/>
</dbReference>
<evidence type="ECO:0000256" key="1">
    <source>
        <dbReference type="ARBA" id="ARBA00000382"/>
    </source>
</evidence>
<evidence type="ECO:0000313" key="12">
    <source>
        <dbReference type="Proteomes" id="UP000825935"/>
    </source>
</evidence>
<evidence type="ECO:0000259" key="10">
    <source>
        <dbReference type="SMART" id="SM00768"/>
    </source>
</evidence>
<accession>A0A8T2QXL2</accession>
<reference evidence="11" key="1">
    <citation type="submission" date="2021-08" db="EMBL/GenBank/DDBJ databases">
        <title>WGS assembly of Ceratopteris richardii.</title>
        <authorList>
            <person name="Marchant D.B."/>
            <person name="Chen G."/>
            <person name="Jenkins J."/>
            <person name="Shu S."/>
            <person name="Leebens-Mack J."/>
            <person name="Grimwood J."/>
            <person name="Schmutz J."/>
            <person name="Soltis P."/>
            <person name="Soltis D."/>
            <person name="Chen Z.-H."/>
        </authorList>
    </citation>
    <scope>NUCLEOTIDE SEQUENCE</scope>
    <source>
        <strain evidence="11">Whitten #5841</strain>
        <tissue evidence="11">Leaf</tissue>
    </source>
</reference>
<evidence type="ECO:0000256" key="8">
    <source>
        <dbReference type="RuleBase" id="RU004335"/>
    </source>
</evidence>
<keyword evidence="6" id="KW-1015">Disulfide bond</keyword>
<evidence type="ECO:0000313" key="11">
    <source>
        <dbReference type="EMBL" id="KAH7288862.1"/>
    </source>
</evidence>
<dbReference type="InterPro" id="IPR000490">
    <property type="entry name" value="Glyco_hydro_17"/>
</dbReference>
<keyword evidence="7 9" id="KW-0326">Glycosidase</keyword>
<dbReference type="OMA" id="AWLESHI"/>
<gene>
    <name evidence="11" type="ORF">KP509_31G047300</name>
</gene>
<dbReference type="Proteomes" id="UP000825935">
    <property type="component" value="Chromosome 31"/>
</dbReference>
<comment type="catalytic activity">
    <reaction evidence="1">
        <text>Hydrolysis of (1-&gt;3)-beta-D-glucosidic linkages in (1-&gt;3)-beta-D-glucans.</text>
        <dbReference type="EC" id="3.2.1.39"/>
    </reaction>
</comment>
<evidence type="ECO:0000256" key="4">
    <source>
        <dbReference type="ARBA" id="ARBA00022729"/>
    </source>
</evidence>
<evidence type="ECO:0000256" key="7">
    <source>
        <dbReference type="ARBA" id="ARBA00023295"/>
    </source>
</evidence>
<name>A0A8T2QXL2_CERRI</name>
<feature type="domain" description="X8" evidence="10">
    <location>
        <begin position="449"/>
        <end position="534"/>
    </location>
</feature>
<dbReference type="InterPro" id="IPR017853">
    <property type="entry name" value="GH"/>
</dbReference>
<dbReference type="EC" id="3.2.1.39" evidence="3"/>
<keyword evidence="12" id="KW-1185">Reference proteome</keyword>
<dbReference type="FunFam" id="3.20.20.80:FF:000005">
    <property type="entry name" value="Glucan endo-1,3-beta-glucosidase 14"/>
    <property type="match status" value="1"/>
</dbReference>
<proteinExistence type="inferred from homology"/>
<evidence type="ECO:0000256" key="5">
    <source>
        <dbReference type="ARBA" id="ARBA00022801"/>
    </source>
</evidence>
<evidence type="ECO:0000256" key="9">
    <source>
        <dbReference type="RuleBase" id="RU004336"/>
    </source>
</evidence>
<dbReference type="OrthoDB" id="941679at2759"/>
<evidence type="ECO:0000256" key="2">
    <source>
        <dbReference type="ARBA" id="ARBA00008773"/>
    </source>
</evidence>
<dbReference type="PROSITE" id="PS00587">
    <property type="entry name" value="GLYCOSYL_HYDROL_F17"/>
    <property type="match status" value="1"/>
</dbReference>
<keyword evidence="4" id="KW-0732">Signal</keyword>
<sequence>MTKYHFPLIRFCFYEGQTERERERERERESSLLLLRDEMNACVGACLAWVLLSATISSASSTDQDLEGNVGFMAQHWSHRQRRGGGDDRSNIKQRKCPNLGINYGLVANDLPPPKEVARLLEATRVSSIKIYSPNADVLRAFSNTDMSVVVGVPDESIPVLASSTDAAMLWITANIIPFFPATRIVSLVVGNEVLSKTSSDVSNHLVQAMENLYHALLFSNIQNVSVSTTHSMAVLETSYPPSASRFHPQIVPTMKRILSFLSSTSSSFMSNSYPYFAYKQNPELISLDYALFRPNPGFSDPNTNLHYSNLFDAQIDSIYSAIKALGYDNIPVVVAESGWPSHGDADEAGASLNNAEEYNRNLITHIASNAGTPASPNRPIRTYIFALFNENLKPGPTSERNFGLFQPDESEVYDVGLQISRPAAPPPTMDAVNLTNPRSPDSSSGSATWCIAKPSSSIELLEQILQFACQEGGADCMPIQPDGTCFNPNSLISHVSYAMNSYYQLHGRNFWNCEFNGAGMVTPSNPSYGNCVYPSQ</sequence>
<comment type="similarity">
    <text evidence="2 8">Belongs to the glycosyl hydrolase 17 family.</text>
</comment>
<dbReference type="Gene3D" id="1.20.58.1040">
    <property type="match status" value="1"/>
</dbReference>
<dbReference type="PANTHER" id="PTHR32227">
    <property type="entry name" value="GLUCAN ENDO-1,3-BETA-GLUCOSIDASE BG1-RELATED-RELATED"/>
    <property type="match status" value="1"/>
</dbReference>
<dbReference type="InterPro" id="IPR044965">
    <property type="entry name" value="Glyco_hydro_17_plant"/>
</dbReference>
<comment type="caution">
    <text evidence="11">The sequence shown here is derived from an EMBL/GenBank/DDBJ whole genome shotgun (WGS) entry which is preliminary data.</text>
</comment>
<dbReference type="GO" id="GO:0005975">
    <property type="term" value="P:carbohydrate metabolic process"/>
    <property type="evidence" value="ECO:0007669"/>
    <property type="project" value="InterPro"/>
</dbReference>
<dbReference type="Pfam" id="PF07983">
    <property type="entry name" value="X8"/>
    <property type="match status" value="1"/>
</dbReference>
<keyword evidence="5 9" id="KW-0378">Hydrolase</keyword>
<dbReference type="SMART" id="SM00768">
    <property type="entry name" value="X8"/>
    <property type="match status" value="1"/>
</dbReference>
<protein>
    <recommendedName>
        <fullName evidence="3">glucan endo-1,3-beta-D-glucosidase</fullName>
        <ecNumber evidence="3">3.2.1.39</ecNumber>
    </recommendedName>
</protein>
<dbReference type="InterPro" id="IPR012946">
    <property type="entry name" value="X8"/>
</dbReference>
<dbReference type="Gene3D" id="3.20.20.80">
    <property type="entry name" value="Glycosidases"/>
    <property type="match status" value="1"/>
</dbReference>
<evidence type="ECO:0000256" key="6">
    <source>
        <dbReference type="ARBA" id="ARBA00023157"/>
    </source>
</evidence>
<dbReference type="Pfam" id="PF00332">
    <property type="entry name" value="Glyco_hydro_17"/>
    <property type="match status" value="1"/>
</dbReference>
<organism evidence="11 12">
    <name type="scientific">Ceratopteris richardii</name>
    <name type="common">Triangle waterfern</name>
    <dbReference type="NCBI Taxonomy" id="49495"/>
    <lineage>
        <taxon>Eukaryota</taxon>
        <taxon>Viridiplantae</taxon>
        <taxon>Streptophyta</taxon>
        <taxon>Embryophyta</taxon>
        <taxon>Tracheophyta</taxon>
        <taxon>Polypodiopsida</taxon>
        <taxon>Polypodiidae</taxon>
        <taxon>Polypodiales</taxon>
        <taxon>Pteridineae</taxon>
        <taxon>Pteridaceae</taxon>
        <taxon>Parkerioideae</taxon>
        <taxon>Ceratopteris</taxon>
    </lineage>
</organism>
<evidence type="ECO:0000256" key="3">
    <source>
        <dbReference type="ARBA" id="ARBA00012780"/>
    </source>
</evidence>
<dbReference type="AlphaFoldDB" id="A0A8T2QXL2"/>